<protein>
    <submittedName>
        <fullName evidence="2">Divalent cation transporter</fullName>
    </submittedName>
</protein>
<dbReference type="Proteomes" id="UP000288178">
    <property type="component" value="Unassembled WGS sequence"/>
</dbReference>
<evidence type="ECO:0000313" key="2">
    <source>
        <dbReference type="EMBL" id="RVT54465.1"/>
    </source>
</evidence>
<feature type="transmembrane region" description="Helical" evidence="1">
    <location>
        <begin position="34"/>
        <end position="53"/>
    </location>
</feature>
<keyword evidence="1" id="KW-0472">Membrane</keyword>
<feature type="transmembrane region" description="Helical" evidence="1">
    <location>
        <begin position="210"/>
        <end position="231"/>
    </location>
</feature>
<evidence type="ECO:0000313" key="3">
    <source>
        <dbReference type="Proteomes" id="UP000288178"/>
    </source>
</evidence>
<feature type="transmembrane region" description="Helical" evidence="1">
    <location>
        <begin position="153"/>
        <end position="174"/>
    </location>
</feature>
<reference evidence="2 3" key="1">
    <citation type="submission" date="2019-01" db="EMBL/GenBank/DDBJ databases">
        <authorList>
            <person name="Chen W.-M."/>
        </authorList>
    </citation>
    <scope>NUCLEOTIDE SEQUENCE [LARGE SCALE GENOMIC DNA]</scope>
    <source>
        <strain evidence="2 3">ICH-3</strain>
    </source>
</reference>
<comment type="caution">
    <text evidence="2">The sequence shown here is derived from an EMBL/GenBank/DDBJ whole genome shotgun (WGS) entry which is preliminary data.</text>
</comment>
<name>A0A3S2UBR2_9BURK</name>
<evidence type="ECO:0000256" key="1">
    <source>
        <dbReference type="SAM" id="Phobius"/>
    </source>
</evidence>
<organism evidence="2 3">
    <name type="scientific">Rubrivivax albus</name>
    <dbReference type="NCBI Taxonomy" id="2499835"/>
    <lineage>
        <taxon>Bacteria</taxon>
        <taxon>Pseudomonadati</taxon>
        <taxon>Pseudomonadota</taxon>
        <taxon>Betaproteobacteria</taxon>
        <taxon>Burkholderiales</taxon>
        <taxon>Sphaerotilaceae</taxon>
        <taxon>Rubrivivax</taxon>
    </lineage>
</organism>
<keyword evidence="1" id="KW-0812">Transmembrane</keyword>
<accession>A0A3S2UBR2</accession>
<dbReference type="AlphaFoldDB" id="A0A3S2UBR2"/>
<keyword evidence="3" id="KW-1185">Reference proteome</keyword>
<feature type="transmembrane region" description="Helical" evidence="1">
    <location>
        <begin position="180"/>
        <end position="198"/>
    </location>
</feature>
<dbReference type="OrthoDB" id="5766358at2"/>
<proteinExistence type="predicted"/>
<feature type="transmembrane region" description="Helical" evidence="1">
    <location>
        <begin position="107"/>
        <end position="132"/>
    </location>
</feature>
<feature type="transmembrane region" description="Helical" evidence="1">
    <location>
        <begin position="65"/>
        <end position="81"/>
    </location>
</feature>
<dbReference type="EMBL" id="SACT01000001">
    <property type="protein sequence ID" value="RVT54465.1"/>
    <property type="molecule type" value="Genomic_DNA"/>
</dbReference>
<keyword evidence="1" id="KW-1133">Transmembrane helix</keyword>
<gene>
    <name evidence="2" type="ORF">ENE75_02200</name>
</gene>
<sequence length="233" mass="24290">MLLSTTAAGACIVLGGLAAVNQRRRPNWLDNELRHGVIAFGGGVLLAAVALVLLPQGVAAVPDPLAMAACFVGGGVAVYAAERRLGLRRRESPQFAAMLLDYVPESLALGGMFAAGVSEAPLLALLIGLQNLPEGFNAYRERIAVRGTRPGTVLRQMAMLTLLGPALAALSWWGLADHPAVLGAVMLAASGGILYLIFQDIAPMSRLQRHRAPPLGAVLGFCVALVGQRLVEG</sequence>